<feature type="transmembrane region" description="Helical" evidence="5">
    <location>
        <begin position="255"/>
        <end position="276"/>
    </location>
</feature>
<accession>A0A7R9GY92</accession>
<evidence type="ECO:0000256" key="2">
    <source>
        <dbReference type="ARBA" id="ARBA00022692"/>
    </source>
</evidence>
<gene>
    <name evidence="6" type="ORF">TCEB3V08_LOCUS6255</name>
</gene>
<keyword evidence="3 5" id="KW-1133">Transmembrane helix</keyword>
<evidence type="ECO:0000256" key="3">
    <source>
        <dbReference type="ARBA" id="ARBA00022989"/>
    </source>
</evidence>
<dbReference type="EMBL" id="OC318429">
    <property type="protein sequence ID" value="CAD7401989.1"/>
    <property type="molecule type" value="Genomic_DNA"/>
</dbReference>
<dbReference type="GO" id="GO:0005743">
    <property type="term" value="C:mitochondrial inner membrane"/>
    <property type="evidence" value="ECO:0007669"/>
    <property type="project" value="TreeGrafter"/>
</dbReference>
<organism evidence="6">
    <name type="scientific">Timema cristinae</name>
    <name type="common">Walking stick</name>
    <dbReference type="NCBI Taxonomy" id="61476"/>
    <lineage>
        <taxon>Eukaryota</taxon>
        <taxon>Metazoa</taxon>
        <taxon>Ecdysozoa</taxon>
        <taxon>Arthropoda</taxon>
        <taxon>Hexapoda</taxon>
        <taxon>Insecta</taxon>
        <taxon>Pterygota</taxon>
        <taxon>Neoptera</taxon>
        <taxon>Polyneoptera</taxon>
        <taxon>Phasmatodea</taxon>
        <taxon>Timematodea</taxon>
        <taxon>Timematoidea</taxon>
        <taxon>Timematidae</taxon>
        <taxon>Timema</taxon>
    </lineage>
</organism>
<feature type="transmembrane region" description="Helical" evidence="5">
    <location>
        <begin position="312"/>
        <end position="329"/>
    </location>
</feature>
<evidence type="ECO:0008006" key="7">
    <source>
        <dbReference type="Google" id="ProtNLM"/>
    </source>
</evidence>
<comment type="subcellular location">
    <subcellularLocation>
        <location evidence="1">Membrane</location>
        <topology evidence="1">Multi-pass membrane protein</topology>
    </subcellularLocation>
</comment>
<keyword evidence="4 5" id="KW-0472">Membrane</keyword>
<proteinExistence type="predicted"/>
<keyword evidence="2 5" id="KW-0812">Transmembrane</keyword>
<sequence length="409" mass="43818">MSSETLSNETLHPMSKVMICRQQLENFSHRHLKNMLITRICQVSFAPVAKTYMRTTFQTFPKGQPIRKYATEGRNFRERLAQRKTIGEQIMQPAGETAFNIGRGAVAGGAALGLGALCFYGLGLSKDASVIDQAVREFTLVPTMSPNDPEHEIIPGRALAFDPFAQVSFINRFQAVAGMWPQYVRDRIKTTYMYVAGSMFITAGSTMAALRSPRVMAFVSSNSLLSIAVTMAAVIGSGMVVQGIPYKEGFGTKQLAWIGHTALLGAVIAPICFLGGPVIIRAAWYTAGIVGGLSTLAVCAPSDKFLSMGGPLALAFGAVFAASIGNLFLPPTTALGAGLYSLSMYGGLLVFSGLLLYKTQMIIRAAEVHPLNAPHPFDPVGAAVSIYLDILNIFIRMAMIMSGGGGRKN</sequence>
<dbReference type="AlphaFoldDB" id="A0A7R9GY92"/>
<evidence type="ECO:0000256" key="1">
    <source>
        <dbReference type="ARBA" id="ARBA00004141"/>
    </source>
</evidence>
<name>A0A7R9GY92_TIMCR</name>
<reference evidence="6" key="1">
    <citation type="submission" date="2020-11" db="EMBL/GenBank/DDBJ databases">
        <authorList>
            <person name="Tran Van P."/>
        </authorList>
    </citation>
    <scope>NUCLEOTIDE SEQUENCE</scope>
</reference>
<feature type="transmembrane region" description="Helical" evidence="5">
    <location>
        <begin position="335"/>
        <end position="357"/>
    </location>
</feature>
<feature type="transmembrane region" description="Helical" evidence="5">
    <location>
        <begin position="192"/>
        <end position="211"/>
    </location>
</feature>
<evidence type="ECO:0000256" key="5">
    <source>
        <dbReference type="SAM" id="Phobius"/>
    </source>
</evidence>
<evidence type="ECO:0000256" key="4">
    <source>
        <dbReference type="ARBA" id="ARBA00023136"/>
    </source>
</evidence>
<protein>
    <recommendedName>
        <fullName evidence="7">Growth hormone-inducible transmembrane protein</fullName>
    </recommendedName>
</protein>
<feature type="transmembrane region" description="Helical" evidence="5">
    <location>
        <begin position="223"/>
        <end position="243"/>
    </location>
</feature>
<dbReference type="PANTHER" id="PTHR23291">
    <property type="entry name" value="BAX INHIBITOR-RELATED"/>
    <property type="match status" value="1"/>
</dbReference>
<dbReference type="PANTHER" id="PTHR23291:SF112">
    <property type="entry name" value="GROWTH HORMONE-INDUCIBLE TRANSMEMBRANE PROTEIN"/>
    <property type="match status" value="1"/>
</dbReference>
<dbReference type="Pfam" id="PF01027">
    <property type="entry name" value="Bax1-I"/>
    <property type="match status" value="1"/>
</dbReference>
<evidence type="ECO:0000313" key="6">
    <source>
        <dbReference type="EMBL" id="CAD7401989.1"/>
    </source>
</evidence>
<dbReference type="InterPro" id="IPR006214">
    <property type="entry name" value="Bax_inhibitor_1-related"/>
</dbReference>